<evidence type="ECO:0000313" key="2">
    <source>
        <dbReference type="EMBL" id="PFH02698.1"/>
    </source>
</evidence>
<dbReference type="GeneID" id="51518947"/>
<name>A0AB36TFW6_ACETH</name>
<gene>
    <name evidence="2" type="ORF">M972_111484</name>
</gene>
<evidence type="ECO:0000313" key="3">
    <source>
        <dbReference type="Proteomes" id="UP000223596"/>
    </source>
</evidence>
<dbReference type="EMBL" id="PDBW01000001">
    <property type="protein sequence ID" value="PFH02698.1"/>
    <property type="molecule type" value="Genomic_DNA"/>
</dbReference>
<dbReference type="RefSeq" id="WP_003518698.1">
    <property type="nucleotide sequence ID" value="NZ_CP013828.1"/>
</dbReference>
<feature type="region of interest" description="Disordered" evidence="1">
    <location>
        <begin position="1"/>
        <end position="24"/>
    </location>
</feature>
<organism evidence="2 3">
    <name type="scientific">Acetivibrio thermocellus AD2</name>
    <dbReference type="NCBI Taxonomy" id="1138384"/>
    <lineage>
        <taxon>Bacteria</taxon>
        <taxon>Bacillati</taxon>
        <taxon>Bacillota</taxon>
        <taxon>Clostridia</taxon>
        <taxon>Eubacteriales</taxon>
        <taxon>Oscillospiraceae</taxon>
        <taxon>Acetivibrio</taxon>
    </lineage>
</organism>
<feature type="compositionally biased region" description="Basic and acidic residues" evidence="1">
    <location>
        <begin position="11"/>
        <end position="24"/>
    </location>
</feature>
<reference evidence="2 3" key="1">
    <citation type="submission" date="2017-09" db="EMBL/GenBank/DDBJ databases">
        <title>Evaluation of Pacific Biosciences Sequencing Technology to Finishing C. thermocellum Genome Sequences.</title>
        <authorList>
            <person name="Brown S."/>
        </authorList>
    </citation>
    <scope>NUCLEOTIDE SEQUENCE [LARGE SCALE GENOMIC DNA]</scope>
    <source>
        <strain evidence="2 3">AD2</strain>
    </source>
</reference>
<sequence length="57" mass="6313">MTQGVSSPLKKLVEGRKVKRDARPRDVKNYSCSVVTERSKKAEIGEKIVAEKLAGKI</sequence>
<protein>
    <submittedName>
        <fullName evidence="2">Uncharacterized protein</fullName>
    </submittedName>
</protein>
<dbReference type="AlphaFoldDB" id="A0AB36TFW6"/>
<proteinExistence type="predicted"/>
<comment type="caution">
    <text evidence="2">The sequence shown here is derived from an EMBL/GenBank/DDBJ whole genome shotgun (WGS) entry which is preliminary data.</text>
</comment>
<accession>A0AB36TFW6</accession>
<evidence type="ECO:0000256" key="1">
    <source>
        <dbReference type="SAM" id="MobiDB-lite"/>
    </source>
</evidence>
<dbReference type="Proteomes" id="UP000223596">
    <property type="component" value="Unassembled WGS sequence"/>
</dbReference>